<dbReference type="Pfam" id="PF00356">
    <property type="entry name" value="LacI"/>
    <property type="match status" value="1"/>
</dbReference>
<sequence length="343" mass="38075">MTKDLPQTRPVGKPTLKTVAQATGYAVTTVSRALANDPKIAQTTRDTVATAAKTLGYVPDRAAQRLRTGRTKVISLLINPGHEYLGFTHVLLNGITAALRGTGYSVTITPDFIDSDRISVIRNILRNNLADGIVLSRTECFDPRVRLLLEQDFPFVSHGRTEFTTPHAYVDFDNEAFARQSVQWLLKAGRRRLMIVLPQAQFTFSQHLRFGFLSEVREAGIEHIIPEDLSIDTPPAEIARRLKEMLLSDTPPDGIVCVGEVMALAALAAIDDARMVAGDQVDMLIKQASPVFDLMRPKFRSIFEDVEKTGQQMGEILLRRIDGEPPETLQRIIAPVDGPHLRD</sequence>
<gene>
    <name evidence="5" type="ORF">SAMN06265370_103134</name>
</gene>
<dbReference type="PANTHER" id="PTHR30146">
    <property type="entry name" value="LACI-RELATED TRANSCRIPTIONAL REPRESSOR"/>
    <property type="match status" value="1"/>
</dbReference>
<dbReference type="Gene3D" id="3.40.50.2300">
    <property type="match status" value="2"/>
</dbReference>
<keyword evidence="1" id="KW-0805">Transcription regulation</keyword>
<reference evidence="5 6" key="1">
    <citation type="submission" date="2017-06" db="EMBL/GenBank/DDBJ databases">
        <authorList>
            <person name="Kim H.J."/>
            <person name="Triplett B.A."/>
        </authorList>
    </citation>
    <scope>NUCLEOTIDE SEQUENCE [LARGE SCALE GENOMIC DNA]</scope>
    <source>
        <strain evidence="5 6">DSM 29052</strain>
    </source>
</reference>
<dbReference type="Pfam" id="PF13377">
    <property type="entry name" value="Peripla_BP_3"/>
    <property type="match status" value="1"/>
</dbReference>
<proteinExistence type="predicted"/>
<feature type="domain" description="HTH lacI-type" evidence="4">
    <location>
        <begin position="14"/>
        <end position="68"/>
    </location>
</feature>
<dbReference type="CDD" id="cd20009">
    <property type="entry name" value="PBP1_RafR-like"/>
    <property type="match status" value="1"/>
</dbReference>
<organism evidence="5 6">
    <name type="scientific">Puniceibacterium sediminis</name>
    <dbReference type="NCBI Taxonomy" id="1608407"/>
    <lineage>
        <taxon>Bacteria</taxon>
        <taxon>Pseudomonadati</taxon>
        <taxon>Pseudomonadota</taxon>
        <taxon>Alphaproteobacteria</taxon>
        <taxon>Rhodobacterales</taxon>
        <taxon>Paracoccaceae</taxon>
        <taxon>Puniceibacterium</taxon>
    </lineage>
</organism>
<protein>
    <submittedName>
        <fullName evidence="5">Transcriptional regulator, LacI family</fullName>
    </submittedName>
</protein>
<evidence type="ECO:0000256" key="1">
    <source>
        <dbReference type="ARBA" id="ARBA00023015"/>
    </source>
</evidence>
<accession>A0A238VTN5</accession>
<keyword evidence="6" id="KW-1185">Reference proteome</keyword>
<keyword evidence="2" id="KW-0238">DNA-binding</keyword>
<dbReference type="InterPro" id="IPR046335">
    <property type="entry name" value="LacI/GalR-like_sensor"/>
</dbReference>
<dbReference type="PANTHER" id="PTHR30146:SF109">
    <property type="entry name" value="HTH-TYPE TRANSCRIPTIONAL REGULATOR GALS"/>
    <property type="match status" value="1"/>
</dbReference>
<evidence type="ECO:0000256" key="3">
    <source>
        <dbReference type="ARBA" id="ARBA00023163"/>
    </source>
</evidence>
<dbReference type="InterPro" id="IPR000843">
    <property type="entry name" value="HTH_LacI"/>
</dbReference>
<dbReference type="GO" id="GO:0003700">
    <property type="term" value="F:DNA-binding transcription factor activity"/>
    <property type="evidence" value="ECO:0007669"/>
    <property type="project" value="TreeGrafter"/>
</dbReference>
<dbReference type="GO" id="GO:0000976">
    <property type="term" value="F:transcription cis-regulatory region binding"/>
    <property type="evidence" value="ECO:0007669"/>
    <property type="project" value="TreeGrafter"/>
</dbReference>
<evidence type="ECO:0000313" key="5">
    <source>
        <dbReference type="EMBL" id="SNR37517.1"/>
    </source>
</evidence>
<dbReference type="SUPFAM" id="SSF53822">
    <property type="entry name" value="Periplasmic binding protein-like I"/>
    <property type="match status" value="1"/>
</dbReference>
<dbReference type="PROSITE" id="PS50932">
    <property type="entry name" value="HTH_LACI_2"/>
    <property type="match status" value="1"/>
</dbReference>
<dbReference type="InterPro" id="IPR010982">
    <property type="entry name" value="Lambda_DNA-bd_dom_sf"/>
</dbReference>
<dbReference type="RefSeq" id="WP_217898762.1">
    <property type="nucleotide sequence ID" value="NZ_FZNN01000003.1"/>
</dbReference>
<dbReference type="EMBL" id="FZNN01000003">
    <property type="protein sequence ID" value="SNR37517.1"/>
    <property type="molecule type" value="Genomic_DNA"/>
</dbReference>
<evidence type="ECO:0000256" key="2">
    <source>
        <dbReference type="ARBA" id="ARBA00023125"/>
    </source>
</evidence>
<dbReference type="CDD" id="cd01392">
    <property type="entry name" value="HTH_LacI"/>
    <property type="match status" value="1"/>
</dbReference>
<keyword evidence="3" id="KW-0804">Transcription</keyword>
<dbReference type="InterPro" id="IPR028082">
    <property type="entry name" value="Peripla_BP_I"/>
</dbReference>
<name>A0A238VTN5_9RHOB</name>
<dbReference type="Gene3D" id="1.10.260.40">
    <property type="entry name" value="lambda repressor-like DNA-binding domains"/>
    <property type="match status" value="1"/>
</dbReference>
<dbReference type="Proteomes" id="UP000198417">
    <property type="component" value="Unassembled WGS sequence"/>
</dbReference>
<dbReference type="AlphaFoldDB" id="A0A238VTN5"/>
<evidence type="ECO:0000313" key="6">
    <source>
        <dbReference type="Proteomes" id="UP000198417"/>
    </source>
</evidence>
<dbReference type="SUPFAM" id="SSF47413">
    <property type="entry name" value="lambda repressor-like DNA-binding domains"/>
    <property type="match status" value="1"/>
</dbReference>
<evidence type="ECO:0000259" key="4">
    <source>
        <dbReference type="PROSITE" id="PS50932"/>
    </source>
</evidence>
<dbReference type="SMART" id="SM00354">
    <property type="entry name" value="HTH_LACI"/>
    <property type="match status" value="1"/>
</dbReference>